<evidence type="ECO:0008006" key="6">
    <source>
        <dbReference type="Google" id="ProtNLM"/>
    </source>
</evidence>
<keyword evidence="5" id="KW-1185">Reference proteome</keyword>
<evidence type="ECO:0000313" key="2">
    <source>
        <dbReference type="EMBL" id="MBV6532021.1"/>
    </source>
</evidence>
<accession>A0A949SYK3</accession>
<evidence type="ECO:0000256" key="1">
    <source>
        <dbReference type="SAM" id="SignalP"/>
    </source>
</evidence>
<organism evidence="3 4">
    <name type="scientific">Ursidibacter maritimus</name>
    <dbReference type="NCBI Taxonomy" id="1331689"/>
    <lineage>
        <taxon>Bacteria</taxon>
        <taxon>Pseudomonadati</taxon>
        <taxon>Pseudomonadota</taxon>
        <taxon>Gammaproteobacteria</taxon>
        <taxon>Pasteurellales</taxon>
        <taxon>Pasteurellaceae</taxon>
        <taxon>Ursidibacter</taxon>
    </lineage>
</organism>
<dbReference type="OrthoDB" id="5689938at2"/>
<dbReference type="PROSITE" id="PS51257">
    <property type="entry name" value="PROKAR_LIPOPROTEIN"/>
    <property type="match status" value="1"/>
</dbReference>
<proteinExistence type="predicted"/>
<feature type="signal peptide" evidence="1">
    <location>
        <begin position="1"/>
        <end position="22"/>
    </location>
</feature>
<dbReference type="RefSeq" id="WP_157403569.1">
    <property type="nucleotide sequence ID" value="NZ_JABULY010000004.1"/>
</dbReference>
<dbReference type="Proteomes" id="UP000732858">
    <property type="component" value="Unassembled WGS sequence"/>
</dbReference>
<reference evidence="3 5" key="1">
    <citation type="journal article" date="2021" name="Mol. Ecol.">
        <title>Polar bear-adapted Ursidibacter maritimus are remarkably conserved after generations in captivity.</title>
        <authorList>
            <person name="Espinosa-Gongora C."/>
            <person name="Hansen M.J."/>
            <person name="Bertelsen M.F."/>
            <person name="Bojesen A.M."/>
        </authorList>
    </citation>
    <scope>NUCLEOTIDE SEQUENCE</scope>
    <source>
        <strain evidence="3">Pb43105x</strain>
        <strain evidence="2 5">Pb43106</strain>
    </source>
</reference>
<dbReference type="GeneID" id="65549476"/>
<sequence>MKFIKSLFIISLSMLACYSANANTQNSKATTQEQKQTEKALKQFSDAISLRFGGVEINNVNNQTIVNFNYSVENKSKKKITQIHWETVYFYQDKAILVQDVPAPIKDGLNAKQSLPLVFSIPFDSLPEQTKAALSTQGAQISAQFRAKTIMFSDGSKIEVK</sequence>
<evidence type="ECO:0000313" key="5">
    <source>
        <dbReference type="Proteomes" id="UP001196379"/>
    </source>
</evidence>
<name>A0A949SYK3_9PAST</name>
<protein>
    <recommendedName>
        <fullName evidence="6">DUF5067 domain-containing protein</fullName>
    </recommendedName>
</protein>
<comment type="caution">
    <text evidence="3">The sequence shown here is derived from an EMBL/GenBank/DDBJ whole genome shotgun (WGS) entry which is preliminary data.</text>
</comment>
<dbReference type="Proteomes" id="UP001196379">
    <property type="component" value="Unassembled WGS sequence"/>
</dbReference>
<dbReference type="EMBL" id="JABUMC010000004">
    <property type="protein sequence ID" value="MBV6546309.1"/>
    <property type="molecule type" value="Genomic_DNA"/>
</dbReference>
<dbReference type="AlphaFoldDB" id="A0A949SYK3"/>
<dbReference type="EMBL" id="JABULY010000004">
    <property type="protein sequence ID" value="MBV6532021.1"/>
    <property type="molecule type" value="Genomic_DNA"/>
</dbReference>
<evidence type="ECO:0000313" key="4">
    <source>
        <dbReference type="Proteomes" id="UP000732858"/>
    </source>
</evidence>
<keyword evidence="1" id="KW-0732">Signal</keyword>
<feature type="chain" id="PRO_5036968866" description="DUF5067 domain-containing protein" evidence="1">
    <location>
        <begin position="23"/>
        <end position="161"/>
    </location>
</feature>
<gene>
    <name evidence="2" type="ORF">HT657_07735</name>
    <name evidence="3" type="ORF">HT672_03215</name>
</gene>
<evidence type="ECO:0000313" key="3">
    <source>
        <dbReference type="EMBL" id="MBV6546309.1"/>
    </source>
</evidence>